<evidence type="ECO:0000256" key="7">
    <source>
        <dbReference type="ARBA" id="ARBA00023056"/>
    </source>
</evidence>
<dbReference type="InterPro" id="IPR013534">
    <property type="entry name" value="Starch_synth_cat_dom"/>
</dbReference>
<dbReference type="GO" id="GO:0004373">
    <property type="term" value="F:alpha-1,4-glucan glucosyltransferase (UDP-glucose donor) activity"/>
    <property type="evidence" value="ECO:0007669"/>
    <property type="project" value="InterPro"/>
</dbReference>
<evidence type="ECO:0000256" key="2">
    <source>
        <dbReference type="ARBA" id="ARBA00002764"/>
    </source>
</evidence>
<evidence type="ECO:0000256" key="8">
    <source>
        <dbReference type="HAMAP-Rule" id="MF_00484"/>
    </source>
</evidence>
<dbReference type="EC" id="2.4.1.21" evidence="8"/>
<evidence type="ECO:0000313" key="12">
    <source>
        <dbReference type="Proteomes" id="UP000294419"/>
    </source>
</evidence>
<dbReference type="PANTHER" id="PTHR45825:SF11">
    <property type="entry name" value="ALPHA AMYLASE DOMAIN-CONTAINING PROTEIN"/>
    <property type="match status" value="1"/>
</dbReference>
<name>A0A4P6ZGB1_9FLAO</name>
<dbReference type="Proteomes" id="UP000294419">
    <property type="component" value="Chromosome"/>
</dbReference>
<organism evidence="11 12">
    <name type="scientific">Chryseobacterium salivictor</name>
    <dbReference type="NCBI Taxonomy" id="2547600"/>
    <lineage>
        <taxon>Bacteria</taxon>
        <taxon>Pseudomonadati</taxon>
        <taxon>Bacteroidota</taxon>
        <taxon>Flavobacteriia</taxon>
        <taxon>Flavobacteriales</taxon>
        <taxon>Weeksellaceae</taxon>
        <taxon>Chryseobacterium group</taxon>
        <taxon>Chryseobacterium</taxon>
    </lineage>
</organism>
<dbReference type="EMBL" id="CP037954">
    <property type="protein sequence ID" value="QBO58710.1"/>
    <property type="molecule type" value="Genomic_DNA"/>
</dbReference>
<dbReference type="InterPro" id="IPR011835">
    <property type="entry name" value="GS/SS"/>
</dbReference>
<reference evidence="11 12" key="1">
    <citation type="submission" date="2019-03" db="EMBL/GenBank/DDBJ databases">
        <authorList>
            <person name="Kim H."/>
            <person name="Yu S.-M."/>
        </authorList>
    </citation>
    <scope>NUCLEOTIDE SEQUENCE [LARGE SCALE GENOMIC DNA]</scope>
    <source>
        <strain evidence="11 12">NBC122</strain>
    </source>
</reference>
<dbReference type="AlphaFoldDB" id="A0A4P6ZGB1"/>
<evidence type="ECO:0000256" key="6">
    <source>
        <dbReference type="ARBA" id="ARBA00022679"/>
    </source>
</evidence>
<dbReference type="KEGG" id="csal:NBC122_01902"/>
<dbReference type="CDD" id="cd03791">
    <property type="entry name" value="GT5_Glycogen_synthase_DULL1-like"/>
    <property type="match status" value="1"/>
</dbReference>
<comment type="pathway">
    <text evidence="3 8">Glycan biosynthesis; glycogen biosynthesis.</text>
</comment>
<dbReference type="Pfam" id="PF08323">
    <property type="entry name" value="Glyco_transf_5"/>
    <property type="match status" value="1"/>
</dbReference>
<feature type="domain" description="Starch synthase catalytic" evidence="10">
    <location>
        <begin position="11"/>
        <end position="242"/>
    </location>
</feature>
<evidence type="ECO:0000256" key="3">
    <source>
        <dbReference type="ARBA" id="ARBA00004964"/>
    </source>
</evidence>
<sequence length="477" mass="54592">MPNRIHERKMRIFNLSIECYPVAKVGGLADVVGALPKYLNKIDGVEASVIMPWYNKPFVHDHSFELVFDGWIHQHRQSFQVQVMKERSKVLGFDLYLVKIPGLLDRDNPYGYWDESQQFLAFQHGVLHWLTAMEIRPDVLHCHDYHTGLVPFMVENCPEFSFLKGVKTIGTIHNGEYQGQMSWEMINYFPWFDGAKWGLLDWDGYINPLAAMIKCCHSFNAVSGGYMDELFENFRGLETLVRQEYAKANGIINGIDTEIWDPEVDPFLAFNYGKKDADSGKWKNKKEICEEYGLNPNLPLFSFIGRFAGEKGADFLPEIVWKSIRETYGALNIIILGSGDKNIENQLSELSHSFSNFALDLGYKEYLSHKIYASSDFLLMPSRVEPCGLNQMYAMRYGTVPIVRYTGGLRDTVEDISTGGSGLNFGEASANAAVHAIHRALHIFHKEGLMKQLVQSNMNFDFSWEKSAEKYLELYEK</sequence>
<evidence type="ECO:0000256" key="4">
    <source>
        <dbReference type="ARBA" id="ARBA00010281"/>
    </source>
</evidence>
<keyword evidence="12" id="KW-1185">Reference proteome</keyword>
<dbReference type="GO" id="GO:0009011">
    <property type="term" value="F:alpha-1,4-glucan glucosyltransferase (ADP-glucose donor) activity"/>
    <property type="evidence" value="ECO:0007669"/>
    <property type="project" value="UniProtKB-UniRule"/>
</dbReference>
<keyword evidence="7 8" id="KW-0320">Glycogen biosynthesis</keyword>
<comment type="function">
    <text evidence="2 8">Synthesizes alpha-1,4-glucan chains using ADP-glucose.</text>
</comment>
<dbReference type="Pfam" id="PF00534">
    <property type="entry name" value="Glycos_transf_1"/>
    <property type="match status" value="1"/>
</dbReference>
<evidence type="ECO:0000256" key="1">
    <source>
        <dbReference type="ARBA" id="ARBA00001478"/>
    </source>
</evidence>
<dbReference type="Gene3D" id="3.40.50.2000">
    <property type="entry name" value="Glycogen Phosphorylase B"/>
    <property type="match status" value="2"/>
</dbReference>
<feature type="binding site" evidence="8">
    <location>
        <position position="24"/>
    </location>
    <ligand>
        <name>ADP-alpha-D-glucose</name>
        <dbReference type="ChEBI" id="CHEBI:57498"/>
    </ligand>
</feature>
<gene>
    <name evidence="11" type="primary">glgA_2</name>
    <name evidence="8" type="synonym">glgA</name>
    <name evidence="11" type="ORF">NBC122_01902</name>
</gene>
<proteinExistence type="inferred from homology"/>
<dbReference type="HAMAP" id="MF_00484">
    <property type="entry name" value="Glycogen_synth"/>
    <property type="match status" value="1"/>
</dbReference>
<dbReference type="SUPFAM" id="SSF53756">
    <property type="entry name" value="UDP-Glycosyltransferase/glycogen phosphorylase"/>
    <property type="match status" value="1"/>
</dbReference>
<comment type="similarity">
    <text evidence="4 8">Belongs to the glycosyltransferase 1 family. Bacterial/plant glycogen synthase subfamily.</text>
</comment>
<accession>A0A4P6ZGB1</accession>
<dbReference type="PANTHER" id="PTHR45825">
    <property type="entry name" value="GRANULE-BOUND STARCH SYNTHASE 1, CHLOROPLASTIC/AMYLOPLASTIC"/>
    <property type="match status" value="1"/>
</dbReference>
<dbReference type="UniPathway" id="UPA00164"/>
<keyword evidence="6 8" id="KW-0808">Transferase</keyword>
<keyword evidence="5 8" id="KW-0328">Glycosyltransferase</keyword>
<dbReference type="NCBIfam" id="TIGR02095">
    <property type="entry name" value="glgA"/>
    <property type="match status" value="1"/>
</dbReference>
<dbReference type="InterPro" id="IPR001296">
    <property type="entry name" value="Glyco_trans_1"/>
</dbReference>
<protein>
    <recommendedName>
        <fullName evidence="8">Glycogen synthase</fullName>
        <ecNumber evidence="8">2.4.1.21</ecNumber>
    </recommendedName>
    <alternativeName>
        <fullName evidence="8">Starch [bacterial glycogen] synthase</fullName>
    </alternativeName>
</protein>
<evidence type="ECO:0000313" key="11">
    <source>
        <dbReference type="EMBL" id="QBO58710.1"/>
    </source>
</evidence>
<dbReference type="GO" id="GO:0005978">
    <property type="term" value="P:glycogen biosynthetic process"/>
    <property type="evidence" value="ECO:0007669"/>
    <property type="project" value="UniProtKB-UniRule"/>
</dbReference>
<feature type="domain" description="Glycosyl transferase family 1" evidence="9">
    <location>
        <begin position="285"/>
        <end position="442"/>
    </location>
</feature>
<comment type="catalytic activity">
    <reaction evidence="1 8">
        <text>[(1-&gt;4)-alpha-D-glucosyl](n) + ADP-alpha-D-glucose = [(1-&gt;4)-alpha-D-glucosyl](n+1) + ADP + H(+)</text>
        <dbReference type="Rhea" id="RHEA:18189"/>
        <dbReference type="Rhea" id="RHEA-COMP:9584"/>
        <dbReference type="Rhea" id="RHEA-COMP:9587"/>
        <dbReference type="ChEBI" id="CHEBI:15378"/>
        <dbReference type="ChEBI" id="CHEBI:15444"/>
        <dbReference type="ChEBI" id="CHEBI:57498"/>
        <dbReference type="ChEBI" id="CHEBI:456216"/>
        <dbReference type="EC" id="2.4.1.21"/>
    </reaction>
</comment>
<evidence type="ECO:0000256" key="5">
    <source>
        <dbReference type="ARBA" id="ARBA00022676"/>
    </source>
</evidence>
<evidence type="ECO:0000259" key="9">
    <source>
        <dbReference type="Pfam" id="PF00534"/>
    </source>
</evidence>
<evidence type="ECO:0000259" key="10">
    <source>
        <dbReference type="Pfam" id="PF08323"/>
    </source>
</evidence>